<feature type="transmembrane region" description="Helical" evidence="1">
    <location>
        <begin position="565"/>
        <end position="586"/>
    </location>
</feature>
<keyword evidence="3" id="KW-1185">Reference proteome</keyword>
<evidence type="ECO:0000313" key="2">
    <source>
        <dbReference type="EMBL" id="CAC5387081.1"/>
    </source>
</evidence>
<accession>A0A6J8BV20</accession>
<dbReference type="AlphaFoldDB" id="A0A6J8BV20"/>
<gene>
    <name evidence="2" type="ORF">MCOR_22454</name>
</gene>
<sequence>METNMKLNSPKGNCKYSGLNCRNTGMRFDQVVDVKNPSLLVLAVYEHTKCSNASVSENLSVATFCTNNEAEGVRIVLDGYFANTISDKVCSCVAQRSQAQKIVFSNVNFLQSPIQGGDWCESKIIVKQDNGQSNHMSCRVLGTLALQDDNHIQINLRKESLPEDTRYCALVYFDTDEPIKISCFSNYVTTTSVDETNIITTTNPSTMISSYLAETKTVEMLKETSSTLTSQHVTVTNSIIMNTINLPVSTTHMDPYTATKILLTENATVVTETTETTISVDTSIKDSTTLTDVQSDTTSSTSKAFQTNSSKIIDVITTTEPGTSREISIQMTEMTPVQSTPFTVDYISSTEISTGPSTRSNPSKTTASLTTQNYFNTKINTITPAESKVSTNVSLDITGSITDRPTVSVTTHTGIAKSSTSAVNESTKNQITPYTHLFSATTESTEATDTSIFFETTTTKSTSTKESLKTTLPILQLSSNTATDVITVTKTQKGTDSGVDVIVSTAEGLRTTDPSKTESSSNTSTALITQDSTMTVRRTTKINTTVPPEPTATIVIEQTADDKNLYIGIGVGCGALVIITIILIGAKIRKKNLTSKGIELKSYVHGEENDYTTVNVTQTFTNNQTNGINYTNGTDDMSSKHKPECTKSDEYNISAAKEDVLIFKPIDSLYDVVDKSKKKPSTDSVNNGMKDHTAAEKTNVNGLLYVELEFSHQLSTTDKTNVTNKDSVHYAEVIFK</sequence>
<evidence type="ECO:0000256" key="1">
    <source>
        <dbReference type="SAM" id="Phobius"/>
    </source>
</evidence>
<dbReference type="EMBL" id="CACVKT020003965">
    <property type="protein sequence ID" value="CAC5387081.1"/>
    <property type="molecule type" value="Genomic_DNA"/>
</dbReference>
<name>A0A6J8BV20_MYTCO</name>
<reference evidence="2 3" key="1">
    <citation type="submission" date="2020-06" db="EMBL/GenBank/DDBJ databases">
        <authorList>
            <person name="Li R."/>
            <person name="Bekaert M."/>
        </authorList>
    </citation>
    <scope>NUCLEOTIDE SEQUENCE [LARGE SCALE GENOMIC DNA]</scope>
    <source>
        <strain evidence="3">wild</strain>
    </source>
</reference>
<keyword evidence="1" id="KW-1133">Transmembrane helix</keyword>
<organism evidence="2 3">
    <name type="scientific">Mytilus coruscus</name>
    <name type="common">Sea mussel</name>
    <dbReference type="NCBI Taxonomy" id="42192"/>
    <lineage>
        <taxon>Eukaryota</taxon>
        <taxon>Metazoa</taxon>
        <taxon>Spiralia</taxon>
        <taxon>Lophotrochozoa</taxon>
        <taxon>Mollusca</taxon>
        <taxon>Bivalvia</taxon>
        <taxon>Autobranchia</taxon>
        <taxon>Pteriomorphia</taxon>
        <taxon>Mytilida</taxon>
        <taxon>Mytiloidea</taxon>
        <taxon>Mytilidae</taxon>
        <taxon>Mytilinae</taxon>
        <taxon>Mytilus</taxon>
    </lineage>
</organism>
<dbReference type="OrthoDB" id="6145862at2759"/>
<protein>
    <submittedName>
        <fullName evidence="2">Uncharacterized protein</fullName>
    </submittedName>
</protein>
<proteinExistence type="predicted"/>
<evidence type="ECO:0000313" key="3">
    <source>
        <dbReference type="Proteomes" id="UP000507470"/>
    </source>
</evidence>
<keyword evidence="1" id="KW-0812">Transmembrane</keyword>
<dbReference type="Proteomes" id="UP000507470">
    <property type="component" value="Unassembled WGS sequence"/>
</dbReference>
<keyword evidence="1" id="KW-0472">Membrane</keyword>